<dbReference type="InterPro" id="IPR032710">
    <property type="entry name" value="NTF2-like_dom_sf"/>
</dbReference>
<feature type="domain" description="FAD/NAD(P)-binding" evidence="2">
    <location>
        <begin position="217"/>
        <end position="435"/>
    </location>
</feature>
<dbReference type="SUPFAM" id="SSF51905">
    <property type="entry name" value="FAD/NAD(P)-binding domain"/>
    <property type="match status" value="1"/>
</dbReference>
<dbReference type="SUPFAM" id="SSF54427">
    <property type="entry name" value="NTF2-like"/>
    <property type="match status" value="1"/>
</dbReference>
<proteinExistence type="predicted"/>
<dbReference type="PRINTS" id="PR00411">
    <property type="entry name" value="PNDRDTASEI"/>
</dbReference>
<dbReference type="AlphaFoldDB" id="A0A167RE01"/>
<evidence type="ECO:0000313" key="3">
    <source>
        <dbReference type="EMBL" id="OAA58503.1"/>
    </source>
</evidence>
<reference evidence="3 4" key="1">
    <citation type="journal article" date="2016" name="Genome Biol. Evol.">
        <title>Divergent and convergent evolution of fungal pathogenicity.</title>
        <authorList>
            <person name="Shang Y."/>
            <person name="Xiao G."/>
            <person name="Zheng P."/>
            <person name="Cen K."/>
            <person name="Zhan S."/>
            <person name="Wang C."/>
        </authorList>
    </citation>
    <scope>NUCLEOTIDE SEQUENCE [LARGE SCALE GENOMIC DNA]</scope>
    <source>
        <strain evidence="3 4">RCEF 264</strain>
    </source>
</reference>
<dbReference type="PANTHER" id="PTHR43539">
    <property type="entry name" value="FLAVIN-BINDING MONOOXYGENASE-LIKE PROTEIN (AFU_ORTHOLOGUE AFUA_4G09220)"/>
    <property type="match status" value="1"/>
</dbReference>
<dbReference type="PANTHER" id="PTHR43539:SF68">
    <property type="entry name" value="FLAVIN-BINDING MONOOXYGENASE-LIKE PROTEIN (AFU_ORTHOLOGUE AFUA_4G09220)"/>
    <property type="match status" value="1"/>
</dbReference>
<dbReference type="STRING" id="1081102.A0A167RE01"/>
<evidence type="ECO:0000259" key="2">
    <source>
        <dbReference type="Pfam" id="PF07992"/>
    </source>
</evidence>
<dbReference type="InterPro" id="IPR036188">
    <property type="entry name" value="FAD/NAD-bd_sf"/>
</dbReference>
<evidence type="ECO:0000313" key="4">
    <source>
        <dbReference type="Proteomes" id="UP000076874"/>
    </source>
</evidence>
<keyword evidence="1" id="KW-0560">Oxidoreductase</keyword>
<dbReference type="Proteomes" id="UP000076874">
    <property type="component" value="Unassembled WGS sequence"/>
</dbReference>
<keyword evidence="4" id="KW-1185">Reference proteome</keyword>
<dbReference type="GO" id="GO:0050660">
    <property type="term" value="F:flavin adenine dinucleotide binding"/>
    <property type="evidence" value="ECO:0007669"/>
    <property type="project" value="TreeGrafter"/>
</dbReference>
<protein>
    <submittedName>
        <fullName evidence="3">Flavin-binding monooxygenase-like protein</fullName>
    </submittedName>
</protein>
<dbReference type="GO" id="GO:0004497">
    <property type="term" value="F:monooxygenase activity"/>
    <property type="evidence" value="ECO:0007669"/>
    <property type="project" value="UniProtKB-KW"/>
</dbReference>
<gene>
    <name evidence="3" type="ORF">SPI_06576</name>
</gene>
<sequence>MAAAATTLGLAERLPFDNRIEPGSVNILPATLPVTKIPDNVDARQVAADVVKAVSDAWTAKDYEGVARLFTAQGAWRDHLGLSWGLRTLQGADQITAYLQADGHGAALTSFTLDESVPHRAPTVDKLDVHGASPCIVFFTTFTTTVGTGRGVVRVVHEDDGVWRIVTFYTSLETIKGCEEPLGPRRPLGASHGGGRNMKNWAEQRAEDAHFEQGEPTVLIIGAGQGGLTAAARLKMLQVPTLVVDREDRVGDNWRRRYRQLVLHDPVWFDHLPYLPFPPSWPVFTPKDKLADFFEAYVRLLELNVWTQTEIVALRYDAARKRYDVTVERRLATTEGGGGGKKETRTFHPRHIIQATGHSGKMNMPAVPGLDRFKGRLCHSSEFPGADPQPENSRNAPTKKRAVVVGSCNSGHDIAQDLYENGYDVTMVQRSSTCVVSSEAVATIGIGGHYSEAVQARLPCEDADLLNHSLPTPFTKANHVQVTEKCIAHDAQLLTQLEQAGFRLDRGVDGSGLLVKYPQRGGGYYIDVGASQLIIEGKIKIKSGQGVAEVLADGLRLADGTVLPADEIVFATGFQNMRTQTRVLFGDALADKCTDVWGYNAEGEIRTMWQRSGQPGYWFMGGNLALARYYGRFLALQIKAQEEGLTAYD</sequence>
<accession>A0A167RE01</accession>
<dbReference type="InterPro" id="IPR023753">
    <property type="entry name" value="FAD/NAD-binding_dom"/>
</dbReference>
<dbReference type="Pfam" id="PF07992">
    <property type="entry name" value="Pyr_redox_2"/>
    <property type="match status" value="1"/>
</dbReference>
<dbReference type="Gene3D" id="3.10.450.50">
    <property type="match status" value="1"/>
</dbReference>
<dbReference type="Gene3D" id="3.50.50.60">
    <property type="entry name" value="FAD/NAD(P)-binding domain"/>
    <property type="match status" value="1"/>
</dbReference>
<comment type="caution">
    <text evidence="3">The sequence shown here is derived from an EMBL/GenBank/DDBJ whole genome shotgun (WGS) entry which is preliminary data.</text>
</comment>
<evidence type="ECO:0000256" key="1">
    <source>
        <dbReference type="ARBA" id="ARBA00023002"/>
    </source>
</evidence>
<name>A0A167RE01_9HYPO</name>
<keyword evidence="3" id="KW-0503">Monooxygenase</keyword>
<dbReference type="OrthoDB" id="74360at2759"/>
<dbReference type="InterPro" id="IPR050982">
    <property type="entry name" value="Auxin_biosynth/cation_transpt"/>
</dbReference>
<organism evidence="3 4">
    <name type="scientific">Niveomyces insectorum RCEF 264</name>
    <dbReference type="NCBI Taxonomy" id="1081102"/>
    <lineage>
        <taxon>Eukaryota</taxon>
        <taxon>Fungi</taxon>
        <taxon>Dikarya</taxon>
        <taxon>Ascomycota</taxon>
        <taxon>Pezizomycotina</taxon>
        <taxon>Sordariomycetes</taxon>
        <taxon>Hypocreomycetidae</taxon>
        <taxon>Hypocreales</taxon>
        <taxon>Cordycipitaceae</taxon>
        <taxon>Niveomyces</taxon>
    </lineage>
</organism>
<dbReference type="EMBL" id="AZHD01000012">
    <property type="protein sequence ID" value="OAA58503.1"/>
    <property type="molecule type" value="Genomic_DNA"/>
</dbReference>